<dbReference type="Pfam" id="PF00593">
    <property type="entry name" value="TonB_dep_Rec_b-barrel"/>
    <property type="match status" value="1"/>
</dbReference>
<reference evidence="15 16" key="1">
    <citation type="submission" date="2018-11" db="EMBL/GenBank/DDBJ databases">
        <title>Genomic Encyclopedia of Type Strains, Phase IV (KMG-IV): sequencing the most valuable type-strain genomes for metagenomic binning, comparative biology and taxonomic classification.</title>
        <authorList>
            <person name="Goeker M."/>
        </authorList>
    </citation>
    <scope>NUCLEOTIDE SEQUENCE [LARGE SCALE GENOMIC DNA]</scope>
    <source>
        <strain evidence="15 16">DSM 101684</strain>
    </source>
</reference>
<keyword evidence="12" id="KW-0732">Signal</keyword>
<evidence type="ECO:0000256" key="7">
    <source>
        <dbReference type="ARBA" id="ARBA00023136"/>
    </source>
</evidence>
<evidence type="ECO:0000256" key="1">
    <source>
        <dbReference type="ARBA" id="ARBA00004571"/>
    </source>
</evidence>
<dbReference type="Pfam" id="PF07715">
    <property type="entry name" value="Plug"/>
    <property type="match status" value="1"/>
</dbReference>
<keyword evidence="9 10" id="KW-0998">Cell outer membrane</keyword>
<evidence type="ECO:0000313" key="16">
    <source>
        <dbReference type="Proteomes" id="UP000272193"/>
    </source>
</evidence>
<dbReference type="InterPro" id="IPR036942">
    <property type="entry name" value="Beta-barrel_TonB_sf"/>
</dbReference>
<evidence type="ECO:0000256" key="4">
    <source>
        <dbReference type="ARBA" id="ARBA00022452"/>
    </source>
</evidence>
<feature type="signal peptide" evidence="12">
    <location>
        <begin position="1"/>
        <end position="33"/>
    </location>
</feature>
<evidence type="ECO:0000256" key="11">
    <source>
        <dbReference type="RuleBase" id="RU003357"/>
    </source>
</evidence>
<dbReference type="PANTHER" id="PTHR47234">
    <property type="match status" value="1"/>
</dbReference>
<dbReference type="InterPro" id="IPR012910">
    <property type="entry name" value="Plug_dom"/>
</dbReference>
<dbReference type="Gene3D" id="2.170.130.10">
    <property type="entry name" value="TonB-dependent receptor, plug domain"/>
    <property type="match status" value="1"/>
</dbReference>
<name>A0A3N4TYX3_9BURK</name>
<evidence type="ECO:0000313" key="15">
    <source>
        <dbReference type="EMBL" id="RPE63018.1"/>
    </source>
</evidence>
<dbReference type="InterPro" id="IPR000531">
    <property type="entry name" value="Beta-barrel_TonB"/>
</dbReference>
<evidence type="ECO:0000256" key="2">
    <source>
        <dbReference type="ARBA" id="ARBA00009810"/>
    </source>
</evidence>
<keyword evidence="5 10" id="KW-0812">Transmembrane</keyword>
<feature type="chain" id="PRO_5017950892" evidence="12">
    <location>
        <begin position="34"/>
        <end position="926"/>
    </location>
</feature>
<keyword evidence="16" id="KW-1185">Reference proteome</keyword>
<dbReference type="PROSITE" id="PS51257">
    <property type="entry name" value="PROKAR_LIPOPROTEIN"/>
    <property type="match status" value="1"/>
</dbReference>
<proteinExistence type="inferred from homology"/>
<dbReference type="InterPro" id="IPR037066">
    <property type="entry name" value="Plug_dom_sf"/>
</dbReference>
<dbReference type="SUPFAM" id="SSF56935">
    <property type="entry name" value="Porins"/>
    <property type="match status" value="1"/>
</dbReference>
<dbReference type="GO" id="GO:0009279">
    <property type="term" value="C:cell outer membrane"/>
    <property type="evidence" value="ECO:0007669"/>
    <property type="project" value="UniProtKB-SubCell"/>
</dbReference>
<keyword evidence="3 10" id="KW-0813">Transport</keyword>
<evidence type="ECO:0000259" key="14">
    <source>
        <dbReference type="Pfam" id="PF07715"/>
    </source>
</evidence>
<feature type="domain" description="TonB-dependent receptor-like beta-barrel" evidence="13">
    <location>
        <begin position="382"/>
        <end position="884"/>
    </location>
</feature>
<dbReference type="EMBL" id="RKQL01000007">
    <property type="protein sequence ID" value="RPE63018.1"/>
    <property type="molecule type" value="Genomic_DNA"/>
</dbReference>
<comment type="similarity">
    <text evidence="2 10 11">Belongs to the TonB-dependent receptor family.</text>
</comment>
<dbReference type="InterPro" id="IPR039426">
    <property type="entry name" value="TonB-dep_rcpt-like"/>
</dbReference>
<keyword evidence="4 10" id="KW-1134">Transmembrane beta strand</keyword>
<keyword evidence="7 10" id="KW-0472">Membrane</keyword>
<evidence type="ECO:0000256" key="6">
    <source>
        <dbReference type="ARBA" id="ARBA00023077"/>
    </source>
</evidence>
<protein>
    <submittedName>
        <fullName evidence="15">Iron complex outermembrane receptor protein</fullName>
    </submittedName>
</protein>
<dbReference type="Proteomes" id="UP000272193">
    <property type="component" value="Unassembled WGS sequence"/>
</dbReference>
<gene>
    <name evidence="15" type="ORF">EDC62_2480</name>
</gene>
<organism evidence="15 16">
    <name type="scientific">Tibeticola sediminis</name>
    <dbReference type="NCBI Taxonomy" id="1917811"/>
    <lineage>
        <taxon>Bacteria</taxon>
        <taxon>Pseudomonadati</taxon>
        <taxon>Pseudomonadota</taxon>
        <taxon>Betaproteobacteria</taxon>
        <taxon>Burkholderiales</taxon>
        <taxon>Comamonadaceae</taxon>
        <taxon>Tibeticola</taxon>
    </lineage>
</organism>
<feature type="domain" description="TonB-dependent receptor plug" evidence="14">
    <location>
        <begin position="60"/>
        <end position="173"/>
    </location>
</feature>
<keyword evidence="8 15" id="KW-0675">Receptor</keyword>
<dbReference type="PANTHER" id="PTHR47234:SF2">
    <property type="entry name" value="TONB-DEPENDENT RECEPTOR"/>
    <property type="match status" value="1"/>
</dbReference>
<sequence>MPLKPRRFRLQPLTHSVLLACGTMALAATPALAQTANTELQRVEITGSSIKRIAAEGALPVMVMKAEDIKATGATSVADLIQKISTVQGGSVESGAVGGESHGFTGISLHNIGETRTLVLLNGKRMAQFGGQTLTGFGAGFDVNALPISAIERVEILTDGASALYGADAIAGVVNFITKHDVTEGDVTIGFSNPKGGAREKRVSASKGFGSKEKDGFNVFMSFGHDERTQLNATARDFAKTGNIQFDYEGQRYQTQKYSSRNIPANVVNAGRLVSPYYLKNGTCPPGSFLVTDTQFCGYDYIAALEIYPERKRDSFMVSAVKPIGDHELYADVLLSRTQQISRIAPVPGEVGIPTGSALYNEYLTPLGMTGKATARYRFTDLGKRTNDDKADFQHLVVGSRGTLAGWDYDASLLHSQSDVKGNISGYPGSLAVDRLVKSGLLNPFVGPGQQTAAAQAAIDGVNYRGYWDGGTAKLTALNLNGSRPVGKLDGGPIMLGAGVNFNREEFASKPSPFAQGILSDPVKGTRCDPAAGDCDQRFGDAAAKPPYSASRNSKGVFGELQLPVSKKLEFGLAARYDNYSDFGDATTAKASFRWTPMPNLLVRGSLGTGFHAPTVPQVKGALQSYGVTGGTYICTPELLAIANSLGAQCQPGKGQYDVYAGGNPEIKPEKSRQATIGIRFEPNNQLSLGADLWHVAIRDAFGQLPEAAFFTNPNQYRSLFSTATDPGTGNKYLAIVQANGNLGKSYTTGIDFDIVGKAKTGWGDLNSQLTLTYMLRDEAQIEKGGKYYTGLGRFDDDLGTVTFRYKGRWANTLKTGNFAHTLAINFQSGYTDGTTTVDVLDAMGNVVDSKDLRIKVPAYVTFDWQTTWTFDKKWSVTGGVLNLTDRKPPLSISDIGYNRGQPRGYDDRYYDPRGRTFYVNASYKF</sequence>
<dbReference type="PROSITE" id="PS52016">
    <property type="entry name" value="TONB_DEPENDENT_REC_3"/>
    <property type="match status" value="1"/>
</dbReference>
<dbReference type="RefSeq" id="WP_245968875.1">
    <property type="nucleotide sequence ID" value="NZ_RKQL01000007.1"/>
</dbReference>
<dbReference type="AlphaFoldDB" id="A0A3N4TYX3"/>
<dbReference type="CDD" id="cd01347">
    <property type="entry name" value="ligand_gated_channel"/>
    <property type="match status" value="1"/>
</dbReference>
<evidence type="ECO:0000256" key="8">
    <source>
        <dbReference type="ARBA" id="ARBA00023170"/>
    </source>
</evidence>
<evidence type="ECO:0000256" key="10">
    <source>
        <dbReference type="PROSITE-ProRule" id="PRU01360"/>
    </source>
</evidence>
<keyword evidence="6 11" id="KW-0798">TonB box</keyword>
<evidence type="ECO:0000256" key="3">
    <source>
        <dbReference type="ARBA" id="ARBA00022448"/>
    </source>
</evidence>
<comment type="caution">
    <text evidence="15">The sequence shown here is derived from an EMBL/GenBank/DDBJ whole genome shotgun (WGS) entry which is preliminary data.</text>
</comment>
<comment type="subcellular location">
    <subcellularLocation>
        <location evidence="1 10">Cell outer membrane</location>
        <topology evidence="1 10">Multi-pass membrane protein</topology>
    </subcellularLocation>
</comment>
<evidence type="ECO:0000259" key="13">
    <source>
        <dbReference type="Pfam" id="PF00593"/>
    </source>
</evidence>
<evidence type="ECO:0000256" key="9">
    <source>
        <dbReference type="ARBA" id="ARBA00023237"/>
    </source>
</evidence>
<evidence type="ECO:0000256" key="5">
    <source>
        <dbReference type="ARBA" id="ARBA00022692"/>
    </source>
</evidence>
<dbReference type="Gene3D" id="2.40.170.20">
    <property type="entry name" value="TonB-dependent receptor, beta-barrel domain"/>
    <property type="match status" value="1"/>
</dbReference>
<evidence type="ECO:0000256" key="12">
    <source>
        <dbReference type="SAM" id="SignalP"/>
    </source>
</evidence>
<accession>A0A3N4TYX3</accession>